<feature type="transmembrane region" description="Helical" evidence="10">
    <location>
        <begin position="325"/>
        <end position="347"/>
    </location>
</feature>
<keyword evidence="10" id="KW-1003">Cell membrane</keyword>
<feature type="transmembrane region" description="Helical" evidence="10">
    <location>
        <begin position="656"/>
        <end position="675"/>
    </location>
</feature>
<dbReference type="SFLD" id="SFLDG00002">
    <property type="entry name" value="C1.7:_P-type_atpase_like"/>
    <property type="match status" value="1"/>
</dbReference>
<dbReference type="NCBIfam" id="TIGR01512">
    <property type="entry name" value="ATPase-IB2_Cd"/>
    <property type="match status" value="1"/>
</dbReference>
<comment type="subcellular location">
    <subcellularLocation>
        <location evidence="10">Cell membrane</location>
    </subcellularLocation>
    <subcellularLocation>
        <location evidence="1">Endomembrane system</location>
        <topology evidence="1">Multi-pass membrane protein</topology>
    </subcellularLocation>
</comment>
<keyword evidence="7" id="KW-1278">Translocase</keyword>
<dbReference type="GO" id="GO:0012505">
    <property type="term" value="C:endomembrane system"/>
    <property type="evidence" value="ECO:0007669"/>
    <property type="project" value="UniProtKB-SubCell"/>
</dbReference>
<evidence type="ECO:0000256" key="8">
    <source>
        <dbReference type="ARBA" id="ARBA00022989"/>
    </source>
</evidence>
<evidence type="ECO:0000256" key="10">
    <source>
        <dbReference type="RuleBase" id="RU362081"/>
    </source>
</evidence>
<dbReference type="PRINTS" id="PR00119">
    <property type="entry name" value="CATATPASE"/>
</dbReference>
<evidence type="ECO:0000256" key="9">
    <source>
        <dbReference type="ARBA" id="ARBA00023136"/>
    </source>
</evidence>
<keyword evidence="8 10" id="KW-1133">Transmembrane helix</keyword>
<dbReference type="NCBIfam" id="TIGR01511">
    <property type="entry name" value="ATPase-IB1_Cu"/>
    <property type="match status" value="1"/>
</dbReference>
<dbReference type="InterPro" id="IPR036412">
    <property type="entry name" value="HAD-like_sf"/>
</dbReference>
<dbReference type="GO" id="GO:0005524">
    <property type="term" value="F:ATP binding"/>
    <property type="evidence" value="ECO:0007669"/>
    <property type="project" value="UniProtKB-UniRule"/>
</dbReference>
<dbReference type="PANTHER" id="PTHR43520">
    <property type="entry name" value="ATP7, ISOFORM B"/>
    <property type="match status" value="1"/>
</dbReference>
<evidence type="ECO:0000256" key="6">
    <source>
        <dbReference type="ARBA" id="ARBA00022840"/>
    </source>
</evidence>
<dbReference type="InterPro" id="IPR018303">
    <property type="entry name" value="ATPase_P-typ_P_site"/>
</dbReference>
<accession>A0A0G1RTR1</accession>
<feature type="domain" description="Heavy metal binding" evidence="13">
    <location>
        <begin position="3"/>
        <end position="29"/>
    </location>
</feature>
<dbReference type="Gene3D" id="2.70.150.10">
    <property type="entry name" value="Calcium-transporting ATPase, cytoplasmic transduction domain A"/>
    <property type="match status" value="1"/>
</dbReference>
<dbReference type="NCBIfam" id="TIGR01525">
    <property type="entry name" value="ATPase-IB_hvy"/>
    <property type="match status" value="1"/>
</dbReference>
<feature type="compositionally biased region" description="Basic and acidic residues" evidence="11">
    <location>
        <begin position="31"/>
        <end position="50"/>
    </location>
</feature>
<evidence type="ECO:0000259" key="12">
    <source>
        <dbReference type="Pfam" id="PF00122"/>
    </source>
</evidence>
<dbReference type="PROSITE" id="PS00154">
    <property type="entry name" value="ATPASE_E1_E2"/>
    <property type="match status" value="1"/>
</dbReference>
<feature type="transmembrane region" description="Helical" evidence="10">
    <location>
        <begin position="116"/>
        <end position="140"/>
    </location>
</feature>
<name>A0A0G1RTR1_9BACT</name>
<evidence type="ECO:0000256" key="3">
    <source>
        <dbReference type="ARBA" id="ARBA00022692"/>
    </source>
</evidence>
<dbReference type="InterPro" id="IPR023299">
    <property type="entry name" value="ATPase_P-typ_cyto_dom_N"/>
</dbReference>
<dbReference type="Gene3D" id="3.40.50.1000">
    <property type="entry name" value="HAD superfamily/HAD-like"/>
    <property type="match status" value="1"/>
</dbReference>
<feature type="region of interest" description="Disordered" evidence="11">
    <location>
        <begin position="30"/>
        <end position="50"/>
    </location>
</feature>
<dbReference type="SFLD" id="SFLDF00027">
    <property type="entry name" value="p-type_atpase"/>
    <property type="match status" value="1"/>
</dbReference>
<sequence length="682" mass="73397">MTYTCPMHPEVKEPESGRCPKCGMDLVPADGDDHAPEDHSGHDHADHDHASMMADPSAAKEFLTRFIIVTVLLIPLGLLKLFGGPAYLEFAVASIIFYFGLIFFEHARHEVMMRQYGMMTLVSVAVGSGYLFSAAGTFIPAIGVEFYLEISTLIWVLLFGHFLEAKSSSAAGNALQEVAKLLPKEAHFLTGDQVKDVSLSELKTGDMVRVLPGEKVPADGVIVRGQANFSEAHITGESKPVEKGKTNRVVAGAICLDGSVEVRLDRVGESSTIGQIQKLIATAQNTKPSAQRLADKASSWLTLIALIVALLAVAIWWLLIGQPFVFSLTLAITVLVIACPHALGLAIPTVTTIATKLAVNNGVFIKDMAKLEVVKKADYVVFDKTGTLTRGEFGVTKVEAVDKDERKLLAIVAGLEVHSSHVIGQSIVKFAKQQGVKPARVTEFKNLAGKGIRGEVDGRTYFVGSSAMMKSMSLKPNPLASVFIATQTEILGSITLADEVKPEAKTAIDKLHRLGVKVAMLTGDSRKIAEVVGKKLNIDTIFAEVMPRNKYEHIKSLQDKGRVVIMVGDGVNDAPALTQANVGIAVGAGTDVAVEAGDIVLTRSNPEDISRLVMLSRRVYRKMIENLVWALGYNTLAIPAAAGLFMPWGIQLKPEYGAILMSLSSVIVVINAMSLRKAKLAI</sequence>
<feature type="transmembrane region" description="Helical" evidence="10">
    <location>
        <begin position="146"/>
        <end position="163"/>
    </location>
</feature>
<dbReference type="GO" id="GO:0005886">
    <property type="term" value="C:plasma membrane"/>
    <property type="evidence" value="ECO:0007669"/>
    <property type="project" value="UniProtKB-SubCell"/>
</dbReference>
<dbReference type="InterPro" id="IPR027256">
    <property type="entry name" value="P-typ_ATPase_IB"/>
</dbReference>
<dbReference type="Pfam" id="PF00122">
    <property type="entry name" value="E1-E2_ATPase"/>
    <property type="match status" value="1"/>
</dbReference>
<dbReference type="AlphaFoldDB" id="A0A0G1RTR1"/>
<dbReference type="InterPro" id="IPR023214">
    <property type="entry name" value="HAD_sf"/>
</dbReference>
<keyword evidence="3 10" id="KW-0812">Transmembrane</keyword>
<dbReference type="SUPFAM" id="SSF81653">
    <property type="entry name" value="Calcium ATPase, transduction domain A"/>
    <property type="match status" value="1"/>
</dbReference>
<keyword evidence="6 10" id="KW-0067">ATP-binding</keyword>
<dbReference type="PANTHER" id="PTHR43520:SF8">
    <property type="entry name" value="P-TYPE CU(+) TRANSPORTER"/>
    <property type="match status" value="1"/>
</dbReference>
<dbReference type="PATRIC" id="fig|1618371.3.peg.1122"/>
<evidence type="ECO:0000256" key="2">
    <source>
        <dbReference type="ARBA" id="ARBA00006024"/>
    </source>
</evidence>
<keyword evidence="9 10" id="KW-0472">Membrane</keyword>
<dbReference type="NCBIfam" id="TIGR01494">
    <property type="entry name" value="ATPase_P-type"/>
    <property type="match status" value="1"/>
</dbReference>
<dbReference type="InterPro" id="IPR023298">
    <property type="entry name" value="ATPase_P-typ_TM_dom_sf"/>
</dbReference>
<evidence type="ECO:0000256" key="7">
    <source>
        <dbReference type="ARBA" id="ARBA00022967"/>
    </source>
</evidence>
<comment type="similarity">
    <text evidence="2 10">Belongs to the cation transport ATPase (P-type) (TC 3.A.3) family. Type IB subfamily.</text>
</comment>
<evidence type="ECO:0000256" key="11">
    <source>
        <dbReference type="SAM" id="MobiDB-lite"/>
    </source>
</evidence>
<dbReference type="Gene3D" id="3.40.1110.10">
    <property type="entry name" value="Calcium-transporting ATPase, cytoplasmic domain N"/>
    <property type="match status" value="1"/>
</dbReference>
<dbReference type="InterPro" id="IPR059000">
    <property type="entry name" value="ATPase_P-type_domA"/>
</dbReference>
<feature type="transmembrane region" description="Helical" evidence="10">
    <location>
        <begin position="300"/>
        <end position="319"/>
    </location>
</feature>
<evidence type="ECO:0000259" key="13">
    <source>
        <dbReference type="Pfam" id="PF19335"/>
    </source>
</evidence>
<comment type="caution">
    <text evidence="14">The sequence shown here is derived from an EMBL/GenBank/DDBJ whole genome shotgun (WGS) entry which is preliminary data.</text>
</comment>
<evidence type="ECO:0000256" key="1">
    <source>
        <dbReference type="ARBA" id="ARBA00004127"/>
    </source>
</evidence>
<organism evidence="14 15">
    <name type="scientific">Candidatus Beckwithbacteria bacterium GW2011_GWB1_47_15</name>
    <dbReference type="NCBI Taxonomy" id="1618371"/>
    <lineage>
        <taxon>Bacteria</taxon>
        <taxon>Candidatus Beckwithiibacteriota</taxon>
    </lineage>
</organism>
<keyword evidence="4 10" id="KW-0479">Metal-binding</keyword>
<evidence type="ECO:0000256" key="4">
    <source>
        <dbReference type="ARBA" id="ARBA00022723"/>
    </source>
</evidence>
<dbReference type="Proteomes" id="UP000033860">
    <property type="component" value="Unassembled WGS sequence"/>
</dbReference>
<dbReference type="SUPFAM" id="SSF56784">
    <property type="entry name" value="HAD-like"/>
    <property type="match status" value="1"/>
</dbReference>
<dbReference type="GO" id="GO:0055070">
    <property type="term" value="P:copper ion homeostasis"/>
    <property type="evidence" value="ECO:0007669"/>
    <property type="project" value="TreeGrafter"/>
</dbReference>
<evidence type="ECO:0000313" key="15">
    <source>
        <dbReference type="Proteomes" id="UP000033860"/>
    </source>
</evidence>
<feature type="domain" description="P-type ATPase A" evidence="12">
    <location>
        <begin position="181"/>
        <end position="280"/>
    </location>
</feature>
<reference evidence="14 15" key="1">
    <citation type="journal article" date="2015" name="Nature">
        <title>rRNA introns, odd ribosomes, and small enigmatic genomes across a large radiation of phyla.</title>
        <authorList>
            <person name="Brown C.T."/>
            <person name="Hug L.A."/>
            <person name="Thomas B.C."/>
            <person name="Sharon I."/>
            <person name="Castelle C.J."/>
            <person name="Singh A."/>
            <person name="Wilkins M.J."/>
            <person name="Williams K.H."/>
            <person name="Banfield J.F."/>
        </authorList>
    </citation>
    <scope>NUCLEOTIDE SEQUENCE [LARGE SCALE GENOMIC DNA]</scope>
</reference>
<dbReference type="InterPro" id="IPR001757">
    <property type="entry name" value="P_typ_ATPase"/>
</dbReference>
<dbReference type="Pfam" id="PF00702">
    <property type="entry name" value="Hydrolase"/>
    <property type="match status" value="1"/>
</dbReference>
<evidence type="ECO:0000313" key="14">
    <source>
        <dbReference type="EMBL" id="KKU60481.1"/>
    </source>
</evidence>
<protein>
    <submittedName>
        <fullName evidence="14">Cation transporting ATPase, E1-E2 family</fullName>
    </submittedName>
</protein>
<dbReference type="SUPFAM" id="SSF81665">
    <property type="entry name" value="Calcium ATPase, transmembrane domain M"/>
    <property type="match status" value="1"/>
</dbReference>
<feature type="transmembrane region" description="Helical" evidence="10">
    <location>
        <begin position="627"/>
        <end position="650"/>
    </location>
</feature>
<keyword evidence="5 10" id="KW-0547">Nucleotide-binding</keyword>
<evidence type="ECO:0000256" key="5">
    <source>
        <dbReference type="ARBA" id="ARBA00022741"/>
    </source>
</evidence>
<gene>
    <name evidence="14" type="ORF">UX85_C0010G0014</name>
</gene>
<dbReference type="InterPro" id="IPR045800">
    <property type="entry name" value="HMBD"/>
</dbReference>
<feature type="transmembrane region" description="Helical" evidence="10">
    <location>
        <begin position="85"/>
        <end position="104"/>
    </location>
</feature>
<dbReference type="Pfam" id="PF19335">
    <property type="entry name" value="HMBD"/>
    <property type="match status" value="1"/>
</dbReference>
<dbReference type="PRINTS" id="PR00120">
    <property type="entry name" value="HATPASE"/>
</dbReference>
<dbReference type="GO" id="GO:0005507">
    <property type="term" value="F:copper ion binding"/>
    <property type="evidence" value="ECO:0007669"/>
    <property type="project" value="TreeGrafter"/>
</dbReference>
<feature type="transmembrane region" description="Helical" evidence="10">
    <location>
        <begin position="62"/>
        <end position="79"/>
    </location>
</feature>
<dbReference type="InterPro" id="IPR008250">
    <property type="entry name" value="ATPase_P-typ_transduc_dom_A_sf"/>
</dbReference>
<dbReference type="EMBL" id="LCNT01000010">
    <property type="protein sequence ID" value="KKU60481.1"/>
    <property type="molecule type" value="Genomic_DNA"/>
</dbReference>
<dbReference type="SFLD" id="SFLDS00003">
    <property type="entry name" value="Haloacid_Dehalogenase"/>
    <property type="match status" value="1"/>
</dbReference>
<dbReference type="GO" id="GO:0016887">
    <property type="term" value="F:ATP hydrolysis activity"/>
    <property type="evidence" value="ECO:0007669"/>
    <property type="project" value="InterPro"/>
</dbReference>
<dbReference type="GO" id="GO:0043682">
    <property type="term" value="F:P-type divalent copper transporter activity"/>
    <property type="evidence" value="ECO:0007669"/>
    <property type="project" value="TreeGrafter"/>
</dbReference>
<proteinExistence type="inferred from homology"/>
<dbReference type="InterPro" id="IPR044492">
    <property type="entry name" value="P_typ_ATPase_HD_dom"/>
</dbReference>